<dbReference type="Proteomes" id="UP001732700">
    <property type="component" value="Chromosome 7D"/>
</dbReference>
<sequence length="319" mass="32939">MAPVSVPRQQHLLLIILSLAAAAGVQAHLAVATAPPVRASAPASPSYRCGWCPRRATAALLPPDAAAITGAACGYGPGPAAPELADGGFHIAAVTPGLYRGGRACGACYQLRCRDGALCAKDGVKVVVVADAPTGTNITGAGAGRFLLTKGAFAAMTNHDGGDRLARAAVDVDFRRIPCAYKNKNLSVKVEEASVRSRGRLAFRFLFQGGQTDIVAVEVAQAVTNDASAPSMWQYMTRSERSPGVWRTSRAPQGPLRLRIVITAGSGGKWLRSDGAVLPADWVPGAVYDTGLRVADVAASTCGGASCGSDDEDGDEDLR</sequence>
<organism evidence="1 2">
    <name type="scientific">Avena sativa</name>
    <name type="common">Oat</name>
    <dbReference type="NCBI Taxonomy" id="4498"/>
    <lineage>
        <taxon>Eukaryota</taxon>
        <taxon>Viridiplantae</taxon>
        <taxon>Streptophyta</taxon>
        <taxon>Embryophyta</taxon>
        <taxon>Tracheophyta</taxon>
        <taxon>Spermatophyta</taxon>
        <taxon>Magnoliopsida</taxon>
        <taxon>Liliopsida</taxon>
        <taxon>Poales</taxon>
        <taxon>Poaceae</taxon>
        <taxon>BOP clade</taxon>
        <taxon>Pooideae</taxon>
        <taxon>Poodae</taxon>
        <taxon>Poeae</taxon>
        <taxon>Poeae Chloroplast Group 1 (Aveneae type)</taxon>
        <taxon>Aveninae</taxon>
        <taxon>Avena</taxon>
    </lineage>
</organism>
<name>A0ACD6ABD1_AVESA</name>
<reference evidence="1" key="2">
    <citation type="submission" date="2025-09" db="UniProtKB">
        <authorList>
            <consortium name="EnsemblPlants"/>
        </authorList>
    </citation>
    <scope>IDENTIFICATION</scope>
</reference>
<dbReference type="EnsemblPlants" id="AVESA.00010b.r2.7DG1343400.1">
    <property type="protein sequence ID" value="AVESA.00010b.r2.7DG1343400.1.CDS.1"/>
    <property type="gene ID" value="AVESA.00010b.r2.7DG1343400"/>
</dbReference>
<reference evidence="1" key="1">
    <citation type="submission" date="2021-05" db="EMBL/GenBank/DDBJ databases">
        <authorList>
            <person name="Scholz U."/>
            <person name="Mascher M."/>
            <person name="Fiebig A."/>
        </authorList>
    </citation>
    <scope>NUCLEOTIDE SEQUENCE [LARGE SCALE GENOMIC DNA]</scope>
</reference>
<evidence type="ECO:0000313" key="2">
    <source>
        <dbReference type="Proteomes" id="UP001732700"/>
    </source>
</evidence>
<accession>A0ACD6ABD1</accession>
<evidence type="ECO:0000313" key="1">
    <source>
        <dbReference type="EnsemblPlants" id="AVESA.00010b.r2.7DG1343400.1.CDS.1"/>
    </source>
</evidence>
<protein>
    <submittedName>
        <fullName evidence="1">Uncharacterized protein</fullName>
    </submittedName>
</protein>
<keyword evidence="2" id="KW-1185">Reference proteome</keyword>
<proteinExistence type="predicted"/>